<evidence type="ECO:0000256" key="4">
    <source>
        <dbReference type="ARBA" id="ARBA00022475"/>
    </source>
</evidence>
<evidence type="ECO:0000256" key="6">
    <source>
        <dbReference type="ARBA" id="ARBA00022692"/>
    </source>
</evidence>
<dbReference type="InterPro" id="IPR052168">
    <property type="entry name" value="Cytochrome_b561_oxidase"/>
</dbReference>
<evidence type="ECO:0000256" key="2">
    <source>
        <dbReference type="ARBA" id="ARBA00004651"/>
    </source>
</evidence>
<evidence type="ECO:0000256" key="10">
    <source>
        <dbReference type="ARBA" id="ARBA00023004"/>
    </source>
</evidence>
<dbReference type="Pfam" id="PF01292">
    <property type="entry name" value="Ni_hydr_CYTB"/>
    <property type="match status" value="1"/>
</dbReference>
<evidence type="ECO:0000256" key="13">
    <source>
        <dbReference type="SAM" id="Phobius"/>
    </source>
</evidence>
<reference evidence="15 16" key="1">
    <citation type="submission" date="2023-06" db="EMBL/GenBank/DDBJ databases">
        <title>Thiopseudomonas sp. CY1220 draft genome sequence.</title>
        <authorList>
            <person name="Zhao G."/>
            <person name="An M."/>
        </authorList>
    </citation>
    <scope>NUCLEOTIDE SEQUENCE [LARGE SCALE GENOMIC DNA]</scope>
    <source>
        <strain evidence="15 16">CY1220</strain>
    </source>
</reference>
<comment type="subcellular location">
    <subcellularLocation>
        <location evidence="2">Cell membrane</location>
        <topology evidence="2">Multi-pass membrane protein</topology>
    </subcellularLocation>
</comment>
<evidence type="ECO:0000256" key="8">
    <source>
        <dbReference type="ARBA" id="ARBA00022982"/>
    </source>
</evidence>
<evidence type="ECO:0000259" key="14">
    <source>
        <dbReference type="Pfam" id="PF01292"/>
    </source>
</evidence>
<comment type="caution">
    <text evidence="15">The sequence shown here is derived from an EMBL/GenBank/DDBJ whole genome shotgun (WGS) entry which is preliminary data.</text>
</comment>
<proteinExistence type="inferred from homology"/>
<dbReference type="InterPro" id="IPR011577">
    <property type="entry name" value="Cyt_b561_bac/Ni-Hgenase"/>
</dbReference>
<protein>
    <submittedName>
        <fullName evidence="15">Cytochrome b</fullName>
    </submittedName>
</protein>
<keyword evidence="6 13" id="KW-0812">Transmembrane</keyword>
<evidence type="ECO:0000256" key="7">
    <source>
        <dbReference type="ARBA" id="ARBA00022723"/>
    </source>
</evidence>
<dbReference type="SUPFAM" id="SSF81342">
    <property type="entry name" value="Transmembrane di-heme cytochromes"/>
    <property type="match status" value="1"/>
</dbReference>
<keyword evidence="5" id="KW-0349">Heme</keyword>
<keyword evidence="8" id="KW-0249">Electron transport</keyword>
<evidence type="ECO:0000313" key="15">
    <source>
        <dbReference type="EMBL" id="MDM7858470.1"/>
    </source>
</evidence>
<evidence type="ECO:0000256" key="12">
    <source>
        <dbReference type="ARBA" id="ARBA00037975"/>
    </source>
</evidence>
<accession>A0ABT7SQL6</accession>
<keyword evidence="9 13" id="KW-1133">Transmembrane helix</keyword>
<keyword evidence="3" id="KW-0813">Transport</keyword>
<dbReference type="InterPro" id="IPR016174">
    <property type="entry name" value="Di-haem_cyt_TM"/>
</dbReference>
<dbReference type="PANTHER" id="PTHR30529">
    <property type="entry name" value="CYTOCHROME B561"/>
    <property type="match status" value="1"/>
</dbReference>
<evidence type="ECO:0000256" key="1">
    <source>
        <dbReference type="ARBA" id="ARBA00001970"/>
    </source>
</evidence>
<keyword evidence="11 13" id="KW-0472">Membrane</keyword>
<feature type="transmembrane region" description="Helical" evidence="13">
    <location>
        <begin position="50"/>
        <end position="71"/>
    </location>
</feature>
<feature type="domain" description="Cytochrome b561 bacterial/Ni-hydrogenase" evidence="14">
    <location>
        <begin position="11"/>
        <end position="181"/>
    </location>
</feature>
<feature type="transmembrane region" description="Helical" evidence="13">
    <location>
        <begin position="12"/>
        <end position="38"/>
    </location>
</feature>
<dbReference type="Gene3D" id="1.20.950.20">
    <property type="entry name" value="Transmembrane di-heme cytochromes, Chain C"/>
    <property type="match status" value="1"/>
</dbReference>
<sequence>MSIQLRDDQTRYGLISVLLHWTIAVLIAVLIGLGLWMVSLSVFDSWYRTAPMLHTSLGVVVALLMLIRLLWRMLTATPAPAVARSPVMMLLGKLVHRVMYANVFVVAVSGYLVATGSGRALEFFNLFSVPAMLHVSTRQVQLFKTLHELSVWFLVGLIVLHVAAVLKHQLIDKEPILQRMKP</sequence>
<name>A0ABT7SQL6_9GAMM</name>
<keyword evidence="4" id="KW-1003">Cell membrane</keyword>
<evidence type="ECO:0000256" key="3">
    <source>
        <dbReference type="ARBA" id="ARBA00022448"/>
    </source>
</evidence>
<evidence type="ECO:0000256" key="11">
    <source>
        <dbReference type="ARBA" id="ARBA00023136"/>
    </source>
</evidence>
<feature type="transmembrane region" description="Helical" evidence="13">
    <location>
        <begin position="94"/>
        <end position="114"/>
    </location>
</feature>
<organism evidence="15 16">
    <name type="scientific">Thiopseudomonas acetoxidans</name>
    <dbReference type="NCBI Taxonomy" id="3041622"/>
    <lineage>
        <taxon>Bacteria</taxon>
        <taxon>Pseudomonadati</taxon>
        <taxon>Pseudomonadota</taxon>
        <taxon>Gammaproteobacteria</taxon>
        <taxon>Pseudomonadales</taxon>
        <taxon>Pseudomonadaceae</taxon>
        <taxon>Thiopseudomonas</taxon>
    </lineage>
</organism>
<evidence type="ECO:0000313" key="16">
    <source>
        <dbReference type="Proteomes" id="UP001241056"/>
    </source>
</evidence>
<dbReference type="Proteomes" id="UP001241056">
    <property type="component" value="Unassembled WGS sequence"/>
</dbReference>
<feature type="transmembrane region" description="Helical" evidence="13">
    <location>
        <begin position="149"/>
        <end position="166"/>
    </location>
</feature>
<dbReference type="EMBL" id="JAUCDY010000011">
    <property type="protein sequence ID" value="MDM7858470.1"/>
    <property type="molecule type" value="Genomic_DNA"/>
</dbReference>
<evidence type="ECO:0000256" key="5">
    <source>
        <dbReference type="ARBA" id="ARBA00022617"/>
    </source>
</evidence>
<comment type="similarity">
    <text evidence="12">Belongs to the cytochrome b561 family.</text>
</comment>
<dbReference type="PANTHER" id="PTHR30529:SF1">
    <property type="entry name" value="CYTOCHROME B561 HOMOLOG 2"/>
    <property type="match status" value="1"/>
</dbReference>
<comment type="cofactor">
    <cofactor evidence="1">
        <name>heme b</name>
        <dbReference type="ChEBI" id="CHEBI:60344"/>
    </cofactor>
</comment>
<evidence type="ECO:0000256" key="9">
    <source>
        <dbReference type="ARBA" id="ARBA00022989"/>
    </source>
</evidence>
<gene>
    <name evidence="15" type="ORF">QEZ41_09320</name>
</gene>
<keyword evidence="10" id="KW-0408">Iron</keyword>
<dbReference type="RefSeq" id="WP_289411183.1">
    <property type="nucleotide sequence ID" value="NZ_JAUCDY010000011.1"/>
</dbReference>
<keyword evidence="16" id="KW-1185">Reference proteome</keyword>
<keyword evidence="7" id="KW-0479">Metal-binding</keyword>